<proteinExistence type="predicted"/>
<feature type="compositionally biased region" description="Polar residues" evidence="1">
    <location>
        <begin position="148"/>
        <end position="161"/>
    </location>
</feature>
<gene>
    <name evidence="3" type="ORF">DFP72DRAFT_304272</name>
</gene>
<organism evidence="3 4">
    <name type="scientific">Ephemerocybe angulata</name>
    <dbReference type="NCBI Taxonomy" id="980116"/>
    <lineage>
        <taxon>Eukaryota</taxon>
        <taxon>Fungi</taxon>
        <taxon>Dikarya</taxon>
        <taxon>Basidiomycota</taxon>
        <taxon>Agaricomycotina</taxon>
        <taxon>Agaricomycetes</taxon>
        <taxon>Agaricomycetidae</taxon>
        <taxon>Agaricales</taxon>
        <taxon>Agaricineae</taxon>
        <taxon>Psathyrellaceae</taxon>
        <taxon>Ephemerocybe</taxon>
    </lineage>
</organism>
<feature type="transmembrane region" description="Helical" evidence="2">
    <location>
        <begin position="37"/>
        <end position="55"/>
    </location>
</feature>
<protein>
    <submittedName>
        <fullName evidence="3">Uncharacterized protein</fullName>
    </submittedName>
</protein>
<evidence type="ECO:0000256" key="1">
    <source>
        <dbReference type="SAM" id="MobiDB-lite"/>
    </source>
</evidence>
<sequence length="161" mass="17473">MFIPTLTDIGTVSPSSTDLSSAQDTSGSRTLSVADNISGIFLMFGLLVFYALAMWDRWKQLKTSRNPLHAPGPEMRTIKPMTFSPRIVRPPKSYGTVKSKSPLSRSSTSKTIKITAPTNPLPSERTLPNCNSSLPSQSLVPPKVPDSQLLQVPSFGTSVRP</sequence>
<evidence type="ECO:0000313" key="3">
    <source>
        <dbReference type="EMBL" id="KAF6755897.1"/>
    </source>
</evidence>
<feature type="region of interest" description="Disordered" evidence="1">
    <location>
        <begin position="87"/>
        <end position="161"/>
    </location>
</feature>
<feature type="compositionally biased region" description="Low complexity" evidence="1">
    <location>
        <begin position="96"/>
        <end position="115"/>
    </location>
</feature>
<feature type="compositionally biased region" description="Polar residues" evidence="1">
    <location>
        <begin position="8"/>
        <end position="28"/>
    </location>
</feature>
<dbReference type="AlphaFoldDB" id="A0A8H6M9B5"/>
<feature type="region of interest" description="Disordered" evidence="1">
    <location>
        <begin position="1"/>
        <end position="28"/>
    </location>
</feature>
<reference evidence="3 4" key="1">
    <citation type="submission" date="2020-07" db="EMBL/GenBank/DDBJ databases">
        <title>Comparative genomics of pyrophilous fungi reveals a link between fire events and developmental genes.</title>
        <authorList>
            <consortium name="DOE Joint Genome Institute"/>
            <person name="Steindorff A.S."/>
            <person name="Carver A."/>
            <person name="Calhoun S."/>
            <person name="Stillman K."/>
            <person name="Liu H."/>
            <person name="Lipzen A."/>
            <person name="Pangilinan J."/>
            <person name="Labutti K."/>
            <person name="Bruns T.D."/>
            <person name="Grigoriev I.V."/>
        </authorList>
    </citation>
    <scope>NUCLEOTIDE SEQUENCE [LARGE SCALE GENOMIC DNA]</scope>
    <source>
        <strain evidence="3 4">CBS 144469</strain>
    </source>
</reference>
<dbReference type="Proteomes" id="UP000521943">
    <property type="component" value="Unassembled WGS sequence"/>
</dbReference>
<keyword evidence="2" id="KW-0812">Transmembrane</keyword>
<evidence type="ECO:0000313" key="4">
    <source>
        <dbReference type="Proteomes" id="UP000521943"/>
    </source>
</evidence>
<accession>A0A8H6M9B5</accession>
<name>A0A8H6M9B5_9AGAR</name>
<feature type="compositionally biased region" description="Polar residues" evidence="1">
    <location>
        <begin position="126"/>
        <end position="139"/>
    </location>
</feature>
<keyword evidence="4" id="KW-1185">Reference proteome</keyword>
<dbReference type="OrthoDB" id="2834397at2759"/>
<keyword evidence="2" id="KW-0472">Membrane</keyword>
<comment type="caution">
    <text evidence="3">The sequence shown here is derived from an EMBL/GenBank/DDBJ whole genome shotgun (WGS) entry which is preliminary data.</text>
</comment>
<keyword evidence="2" id="KW-1133">Transmembrane helix</keyword>
<evidence type="ECO:0000256" key="2">
    <source>
        <dbReference type="SAM" id="Phobius"/>
    </source>
</evidence>
<dbReference type="EMBL" id="JACGCI010000028">
    <property type="protein sequence ID" value="KAF6755897.1"/>
    <property type="molecule type" value="Genomic_DNA"/>
</dbReference>